<dbReference type="Pfam" id="PF08327">
    <property type="entry name" value="AHSA1"/>
    <property type="match status" value="1"/>
</dbReference>
<evidence type="ECO:0000313" key="4">
    <source>
        <dbReference type="Proteomes" id="UP001209257"/>
    </source>
</evidence>
<dbReference type="Proteomes" id="UP001209257">
    <property type="component" value="Unassembled WGS sequence"/>
</dbReference>
<proteinExistence type="inferred from homology"/>
<organism evidence="3 4">
    <name type="scientific">Alteromonas salexigens</name>
    <dbReference type="NCBI Taxonomy" id="2982530"/>
    <lineage>
        <taxon>Bacteria</taxon>
        <taxon>Pseudomonadati</taxon>
        <taxon>Pseudomonadota</taxon>
        <taxon>Gammaproteobacteria</taxon>
        <taxon>Alteromonadales</taxon>
        <taxon>Alteromonadaceae</taxon>
        <taxon>Alteromonas/Salinimonas group</taxon>
        <taxon>Alteromonas</taxon>
    </lineage>
</organism>
<evidence type="ECO:0000313" key="3">
    <source>
        <dbReference type="EMBL" id="MCU7555445.1"/>
    </source>
</evidence>
<dbReference type="InterPro" id="IPR013538">
    <property type="entry name" value="ASHA1/2-like_C"/>
</dbReference>
<name>A0ABT2VQ58_9ALTE</name>
<feature type="domain" description="Activator of Hsp90 ATPase homologue 1/2-like C-terminal" evidence="2">
    <location>
        <begin position="12"/>
        <end position="138"/>
    </location>
</feature>
<accession>A0ABT2VQ58</accession>
<keyword evidence="4" id="KW-1185">Reference proteome</keyword>
<dbReference type="CDD" id="cd07814">
    <property type="entry name" value="SRPBCC_CalC_Aha1-like"/>
    <property type="match status" value="1"/>
</dbReference>
<dbReference type="RefSeq" id="WP_262995110.1">
    <property type="nucleotide sequence ID" value="NZ_JAOTJC010000011.1"/>
</dbReference>
<evidence type="ECO:0000259" key="2">
    <source>
        <dbReference type="Pfam" id="PF08327"/>
    </source>
</evidence>
<dbReference type="SUPFAM" id="SSF55961">
    <property type="entry name" value="Bet v1-like"/>
    <property type="match status" value="1"/>
</dbReference>
<comment type="caution">
    <text evidence="3">The sequence shown here is derived from an EMBL/GenBank/DDBJ whole genome shotgun (WGS) entry which is preliminary data.</text>
</comment>
<dbReference type="InterPro" id="IPR023393">
    <property type="entry name" value="START-like_dom_sf"/>
</dbReference>
<dbReference type="Gene3D" id="3.30.530.20">
    <property type="match status" value="1"/>
</dbReference>
<evidence type="ECO:0000256" key="1">
    <source>
        <dbReference type="ARBA" id="ARBA00006817"/>
    </source>
</evidence>
<protein>
    <submittedName>
        <fullName evidence="3">SRPBCC domain-containing protein</fullName>
    </submittedName>
</protein>
<gene>
    <name evidence="3" type="ORF">OCL06_12690</name>
</gene>
<sequence length="142" mass="16425">MYHLTLNATFHTSVTHLFDAFHRPELLIQWFAPGSAQVSQIMANFTEGGRYRITMQEPNGDKYTLTGIYSYIRRNEKIVMSWAWEDDREESVITTVEVELESVDDATTALTLIHSGFANEQERNQHQQGWMACFEKLSGVQY</sequence>
<comment type="similarity">
    <text evidence="1">Belongs to the AHA1 family.</text>
</comment>
<dbReference type="EMBL" id="JAOTJC010000011">
    <property type="protein sequence ID" value="MCU7555445.1"/>
    <property type="molecule type" value="Genomic_DNA"/>
</dbReference>
<reference evidence="4" key="1">
    <citation type="submission" date="2023-07" db="EMBL/GenBank/DDBJ databases">
        <title>Study on multiphase classification of strain Alteromonas salexigens isolated from the Yellow Sea.</title>
        <authorList>
            <person name="Sun L."/>
        </authorList>
    </citation>
    <scope>NUCLEOTIDE SEQUENCE [LARGE SCALE GENOMIC DNA]</scope>
    <source>
        <strain evidence="4">ASW11-19</strain>
    </source>
</reference>